<sequence length="263" mass="29488">MRLTADLIHNSLSYLNPLKEREIDLRDGCINVFISWCFAPHTGHRIPAIENLGVAGPHDAIDLTDNDIQVLGNFPLSPRLRTLLLARNRIATIQPTLPNAIPNLTNLMLAGNSLTELADLDVLGRFPRLTHLVLMDNPVTKKENYRYWVLWRCPTVRFLDYQKVKDAERANARELFGSAEAPTELASRIMGIKSKTFEVGAANGAAGGQTSKLSRLKLTDKERKKLQEMIKKADSLEEIIRLEKALNEGRLPPGIMVEDAMEE</sequence>
<comment type="caution">
    <text evidence="7">The sequence shown here is derived from an EMBL/GenBank/DDBJ whole genome shotgun (WGS) entry which is preliminary data.</text>
</comment>
<reference evidence="7" key="1">
    <citation type="journal article" date="2023" name="Mol. Phylogenet. Evol.">
        <title>Genome-scale phylogeny and comparative genomics of the fungal order Sordariales.</title>
        <authorList>
            <person name="Hensen N."/>
            <person name="Bonometti L."/>
            <person name="Westerberg I."/>
            <person name="Brannstrom I.O."/>
            <person name="Guillou S."/>
            <person name="Cros-Aarteil S."/>
            <person name="Calhoun S."/>
            <person name="Haridas S."/>
            <person name="Kuo A."/>
            <person name="Mondo S."/>
            <person name="Pangilinan J."/>
            <person name="Riley R."/>
            <person name="LaButti K."/>
            <person name="Andreopoulos B."/>
            <person name="Lipzen A."/>
            <person name="Chen C."/>
            <person name="Yan M."/>
            <person name="Daum C."/>
            <person name="Ng V."/>
            <person name="Clum A."/>
            <person name="Steindorff A."/>
            <person name="Ohm R.A."/>
            <person name="Martin F."/>
            <person name="Silar P."/>
            <person name="Natvig D.O."/>
            <person name="Lalanne C."/>
            <person name="Gautier V."/>
            <person name="Ament-Velasquez S.L."/>
            <person name="Kruys A."/>
            <person name="Hutchinson M.I."/>
            <person name="Powell A.J."/>
            <person name="Barry K."/>
            <person name="Miller A.N."/>
            <person name="Grigoriev I.V."/>
            <person name="Debuchy R."/>
            <person name="Gladieux P."/>
            <person name="Hiltunen Thoren M."/>
            <person name="Johannesson H."/>
        </authorList>
    </citation>
    <scope>NUCLEOTIDE SEQUENCE</scope>
    <source>
        <strain evidence="7">CBS 532.94</strain>
    </source>
</reference>
<accession>A0AAN7C6Q5</accession>
<dbReference type="GO" id="GO:0030620">
    <property type="term" value="F:U2 snRNA binding"/>
    <property type="evidence" value="ECO:0007669"/>
    <property type="project" value="InterPro"/>
</dbReference>
<dbReference type="InterPro" id="IPR001611">
    <property type="entry name" value="Leu-rich_rpt"/>
</dbReference>
<evidence type="ECO:0000256" key="5">
    <source>
        <dbReference type="ARBA" id="ARBA00024196"/>
    </source>
</evidence>
<dbReference type="InterPro" id="IPR044640">
    <property type="entry name" value="RU2A"/>
</dbReference>
<dbReference type="PANTHER" id="PTHR10552:SF6">
    <property type="entry name" value="U2 SMALL NUCLEAR RIBONUCLEOPROTEIN A"/>
    <property type="match status" value="1"/>
</dbReference>
<organism evidence="7 8">
    <name type="scientific">Achaetomium macrosporum</name>
    <dbReference type="NCBI Taxonomy" id="79813"/>
    <lineage>
        <taxon>Eukaryota</taxon>
        <taxon>Fungi</taxon>
        <taxon>Dikarya</taxon>
        <taxon>Ascomycota</taxon>
        <taxon>Pezizomycotina</taxon>
        <taxon>Sordariomycetes</taxon>
        <taxon>Sordariomycetidae</taxon>
        <taxon>Sordariales</taxon>
        <taxon>Chaetomiaceae</taxon>
        <taxon>Achaetomium</taxon>
    </lineage>
</organism>
<evidence type="ECO:0000256" key="6">
    <source>
        <dbReference type="ARBA" id="ARBA00024238"/>
    </source>
</evidence>
<keyword evidence="8" id="KW-1185">Reference proteome</keyword>
<comment type="subcellular location">
    <subcellularLocation>
        <location evidence="1">Nucleus</location>
    </subcellularLocation>
</comment>
<evidence type="ECO:0000256" key="4">
    <source>
        <dbReference type="ARBA" id="ARBA00023242"/>
    </source>
</evidence>
<keyword evidence="2" id="KW-0433">Leucine-rich repeat</keyword>
<reference evidence="7" key="2">
    <citation type="submission" date="2023-05" db="EMBL/GenBank/DDBJ databases">
        <authorList>
            <consortium name="Lawrence Berkeley National Laboratory"/>
            <person name="Steindorff A."/>
            <person name="Hensen N."/>
            <person name="Bonometti L."/>
            <person name="Westerberg I."/>
            <person name="Brannstrom I.O."/>
            <person name="Guillou S."/>
            <person name="Cros-Aarteil S."/>
            <person name="Calhoun S."/>
            <person name="Haridas S."/>
            <person name="Kuo A."/>
            <person name="Mondo S."/>
            <person name="Pangilinan J."/>
            <person name="Riley R."/>
            <person name="Labutti K."/>
            <person name="Andreopoulos B."/>
            <person name="Lipzen A."/>
            <person name="Chen C."/>
            <person name="Yanf M."/>
            <person name="Daum C."/>
            <person name="Ng V."/>
            <person name="Clum A."/>
            <person name="Ohm R."/>
            <person name="Martin F."/>
            <person name="Silar P."/>
            <person name="Natvig D."/>
            <person name="Lalanne C."/>
            <person name="Gautier V."/>
            <person name="Ament-Velasquez S.L."/>
            <person name="Kruys A."/>
            <person name="Hutchinson M.I."/>
            <person name="Powell A.J."/>
            <person name="Barry K."/>
            <person name="Miller A.N."/>
            <person name="Grigoriev I.V."/>
            <person name="Debuchy R."/>
            <person name="Gladieux P."/>
            <person name="Thoren M.H."/>
            <person name="Johannesson H."/>
        </authorList>
    </citation>
    <scope>NUCLEOTIDE SEQUENCE</scope>
    <source>
        <strain evidence="7">CBS 532.94</strain>
    </source>
</reference>
<dbReference type="GO" id="GO:0000398">
    <property type="term" value="P:mRNA splicing, via spliceosome"/>
    <property type="evidence" value="ECO:0007669"/>
    <property type="project" value="InterPro"/>
</dbReference>
<protein>
    <recommendedName>
        <fullName evidence="6">U2 small nuclear ribonucleoprotein A'</fullName>
    </recommendedName>
</protein>
<dbReference type="EMBL" id="MU860204">
    <property type="protein sequence ID" value="KAK4236245.1"/>
    <property type="molecule type" value="Genomic_DNA"/>
</dbReference>
<evidence type="ECO:0000256" key="1">
    <source>
        <dbReference type="ARBA" id="ARBA00004123"/>
    </source>
</evidence>
<dbReference type="PANTHER" id="PTHR10552">
    <property type="entry name" value="U2 SMALL NUCLEAR RIBONUCLEOPROTEIN A"/>
    <property type="match status" value="1"/>
</dbReference>
<comment type="similarity">
    <text evidence="5">Belongs to the U2 small nuclear ribonucleoprotein A family.</text>
</comment>
<keyword evidence="4" id="KW-0539">Nucleus</keyword>
<dbReference type="GO" id="GO:0005686">
    <property type="term" value="C:U2 snRNP"/>
    <property type="evidence" value="ECO:0007669"/>
    <property type="project" value="TreeGrafter"/>
</dbReference>
<dbReference type="FunFam" id="3.80.10.10:FF:000026">
    <property type="entry name" value="U2 small nuclear ribonucleoprotein A"/>
    <property type="match status" value="1"/>
</dbReference>
<dbReference type="PROSITE" id="PS51450">
    <property type="entry name" value="LRR"/>
    <property type="match status" value="1"/>
</dbReference>
<evidence type="ECO:0000313" key="8">
    <source>
        <dbReference type="Proteomes" id="UP001303760"/>
    </source>
</evidence>
<proteinExistence type="inferred from homology"/>
<dbReference type="AlphaFoldDB" id="A0AAN7C6Q5"/>
<evidence type="ECO:0000256" key="3">
    <source>
        <dbReference type="ARBA" id="ARBA00022737"/>
    </source>
</evidence>
<dbReference type="SUPFAM" id="SSF52058">
    <property type="entry name" value="L domain-like"/>
    <property type="match status" value="1"/>
</dbReference>
<keyword evidence="3" id="KW-0677">Repeat</keyword>
<dbReference type="InterPro" id="IPR032675">
    <property type="entry name" value="LRR_dom_sf"/>
</dbReference>
<dbReference type="Pfam" id="PF14580">
    <property type="entry name" value="LRR_9"/>
    <property type="match status" value="1"/>
</dbReference>
<evidence type="ECO:0000313" key="7">
    <source>
        <dbReference type="EMBL" id="KAK4236245.1"/>
    </source>
</evidence>
<name>A0AAN7C6Q5_9PEZI</name>
<dbReference type="Gene3D" id="3.80.10.10">
    <property type="entry name" value="Ribonuclease Inhibitor"/>
    <property type="match status" value="1"/>
</dbReference>
<evidence type="ECO:0000256" key="2">
    <source>
        <dbReference type="ARBA" id="ARBA00022614"/>
    </source>
</evidence>
<gene>
    <name evidence="7" type="ORF">C8A03DRAFT_17085</name>
</gene>
<dbReference type="Proteomes" id="UP001303760">
    <property type="component" value="Unassembled WGS sequence"/>
</dbReference>